<organism evidence="3 4">
    <name type="scientific">Methanolobus zinderi</name>
    <dbReference type="NCBI Taxonomy" id="536044"/>
    <lineage>
        <taxon>Archaea</taxon>
        <taxon>Methanobacteriati</taxon>
        <taxon>Methanobacteriota</taxon>
        <taxon>Stenosarchaea group</taxon>
        <taxon>Methanomicrobia</taxon>
        <taxon>Methanosarcinales</taxon>
        <taxon>Methanosarcinaceae</taxon>
        <taxon>Methanolobus</taxon>
    </lineage>
</organism>
<dbReference type="Gene3D" id="3.40.50.300">
    <property type="entry name" value="P-loop containing nucleotide triphosphate hydrolases"/>
    <property type="match status" value="1"/>
</dbReference>
<dbReference type="Pfam" id="PF03008">
    <property type="entry name" value="DUF234"/>
    <property type="match status" value="1"/>
</dbReference>
<feature type="domain" description="DUF234" evidence="2">
    <location>
        <begin position="313"/>
        <end position="411"/>
    </location>
</feature>
<dbReference type="RefSeq" id="WP_176965174.1">
    <property type="nucleotide sequence ID" value="NZ_CP058215.1"/>
</dbReference>
<dbReference type="Gene3D" id="3.40.1350.10">
    <property type="match status" value="1"/>
</dbReference>
<dbReference type="InterPro" id="IPR011579">
    <property type="entry name" value="ATPase_dom"/>
</dbReference>
<protein>
    <submittedName>
        <fullName evidence="3">ATP-binding protein</fullName>
    </submittedName>
</protein>
<dbReference type="EMBL" id="CP058215">
    <property type="protein sequence ID" value="QLC50118.1"/>
    <property type="molecule type" value="Genomic_DNA"/>
</dbReference>
<evidence type="ECO:0000313" key="3">
    <source>
        <dbReference type="EMBL" id="QLC50118.1"/>
    </source>
</evidence>
<dbReference type="GO" id="GO:0005524">
    <property type="term" value="F:ATP binding"/>
    <property type="evidence" value="ECO:0007669"/>
    <property type="project" value="UniProtKB-KW"/>
</dbReference>
<feature type="domain" description="ATPase" evidence="1">
    <location>
        <begin position="7"/>
        <end position="207"/>
    </location>
</feature>
<dbReference type="InterPro" id="IPR011335">
    <property type="entry name" value="Restrct_endonuc-II-like"/>
</dbReference>
<dbReference type="PANTHER" id="PTHR34704">
    <property type="entry name" value="ATPASE"/>
    <property type="match status" value="1"/>
</dbReference>
<dbReference type="GeneID" id="55821535"/>
<dbReference type="Proteomes" id="UP000509594">
    <property type="component" value="Chromosome"/>
</dbReference>
<keyword evidence="4" id="KW-1185">Reference proteome</keyword>
<dbReference type="InterPro" id="IPR027417">
    <property type="entry name" value="P-loop_NTPase"/>
</dbReference>
<gene>
    <name evidence="3" type="ORF">HWN40_07630</name>
</gene>
<dbReference type="SUPFAM" id="SSF52540">
    <property type="entry name" value="P-loop containing nucleoside triphosphate hydrolases"/>
    <property type="match status" value="1"/>
</dbReference>
<evidence type="ECO:0000313" key="4">
    <source>
        <dbReference type="Proteomes" id="UP000509594"/>
    </source>
</evidence>
<keyword evidence="3" id="KW-0547">Nucleotide-binding</keyword>
<dbReference type="AlphaFoldDB" id="A0A7D5E842"/>
<dbReference type="InterPro" id="IPR011856">
    <property type="entry name" value="tRNA_endonuc-like_dom_sf"/>
</dbReference>
<evidence type="ECO:0000259" key="1">
    <source>
        <dbReference type="Pfam" id="PF01637"/>
    </source>
</evidence>
<dbReference type="SUPFAM" id="SSF52980">
    <property type="entry name" value="Restriction endonuclease-like"/>
    <property type="match status" value="1"/>
</dbReference>
<evidence type="ECO:0000259" key="2">
    <source>
        <dbReference type="Pfam" id="PF03008"/>
    </source>
</evidence>
<dbReference type="InterPro" id="IPR004256">
    <property type="entry name" value="DUF234"/>
</dbReference>
<proteinExistence type="predicted"/>
<name>A0A7D5E842_9EURY</name>
<dbReference type="OrthoDB" id="132045at2157"/>
<reference evidence="3 4" key="1">
    <citation type="submission" date="2020-06" db="EMBL/GenBank/DDBJ databases">
        <title>Methanolobus halotolerans sp. nov., isolated from a saline lake Tus in Siberia.</title>
        <authorList>
            <person name="Shen Y."/>
            <person name="Chen S.-C."/>
            <person name="Lai M.-C."/>
            <person name="Huang H.-H."/>
            <person name="Chiu H.-H."/>
            <person name="Tang S.-L."/>
            <person name="Rogozin D.Y."/>
            <person name="Degermendzhy A.G."/>
        </authorList>
    </citation>
    <scope>NUCLEOTIDE SEQUENCE [LARGE SCALE GENOMIC DNA]</scope>
    <source>
        <strain evidence="3 4">DSM 21339</strain>
    </source>
</reference>
<dbReference type="Pfam" id="PF01637">
    <property type="entry name" value="ATPase_2"/>
    <property type="match status" value="1"/>
</dbReference>
<dbReference type="GO" id="GO:0003676">
    <property type="term" value="F:nucleic acid binding"/>
    <property type="evidence" value="ECO:0007669"/>
    <property type="project" value="InterPro"/>
</dbReference>
<dbReference type="KEGG" id="mzi:HWN40_07630"/>
<accession>A0A7D5E842</accession>
<keyword evidence="3" id="KW-0067">ATP-binding</keyword>
<dbReference type="PANTHER" id="PTHR34704:SF1">
    <property type="entry name" value="ATPASE"/>
    <property type="match status" value="1"/>
</dbReference>
<sequence length="474" mass="55358">MTIKSEFINRENELGYIENEFSKKDFRFISVIGRRRLGKTRFLEQFLKGKSKYCYVLVPELNDEDTRMEIARVFYEKLDIAFLGLPSWDEIFEKLFIKSQKEQVIVLFDEFQRLSRINNSVFSYLQKHIDKSAADSKLFLVVSGSSIGMMHQIFEYASPLYGRRTGQIPFDAFRFDALSKWFPNLPVEMRVYVYTIYGGTPKYLEEVESANLQELIVKTLSRTSVLYNEPEVLLKTELKESNTYFNILKNIASGVSKSSEIATASGIKATSIDYYLNILINDLDLVKKEIPVCDKPSSRKAIYRINDNFFRFWFRFVYPSFSELEIGNYERVLGKIENELDTFTAPIFEDISKQFLLEMNRQDRLPFTFEKIGLQWGKFRGEPGKNNYEIDLAAINNSTKEILFCECKWQHQKIGPDIIADLMNKARYVQWYNGDRKEYFAVISRAGFTQKAKEFAEEKGVLLFDLGDVERVMG</sequence>